<reference evidence="2" key="1">
    <citation type="submission" date="2018-01" db="EMBL/GenBank/DDBJ databases">
        <title>An insight into the sialome of Amazonian anophelines.</title>
        <authorList>
            <person name="Ribeiro J.M."/>
            <person name="Scarpassa V."/>
            <person name="Calvo E."/>
        </authorList>
    </citation>
    <scope>NUCLEOTIDE SEQUENCE</scope>
    <source>
        <tissue evidence="2">Salivary glands</tissue>
    </source>
</reference>
<evidence type="ECO:0000256" key="1">
    <source>
        <dbReference type="SAM" id="MobiDB-lite"/>
    </source>
</evidence>
<feature type="compositionally biased region" description="Basic and acidic residues" evidence="1">
    <location>
        <begin position="35"/>
        <end position="53"/>
    </location>
</feature>
<protein>
    <submittedName>
        <fullName evidence="2">Putative translation initiation factor if-2</fullName>
    </submittedName>
</protein>
<feature type="region of interest" description="Disordered" evidence="1">
    <location>
        <begin position="196"/>
        <end position="236"/>
    </location>
</feature>
<feature type="compositionally biased region" description="Polar residues" evidence="1">
    <location>
        <begin position="118"/>
        <end position="131"/>
    </location>
</feature>
<evidence type="ECO:0000313" key="2">
    <source>
        <dbReference type="EMBL" id="MBW57800.1"/>
    </source>
</evidence>
<proteinExistence type="predicted"/>
<keyword evidence="2" id="KW-0396">Initiation factor</keyword>
<dbReference type="InterPro" id="IPR013730">
    <property type="entry name" value="Fyv7/TAP26"/>
</dbReference>
<dbReference type="AlphaFoldDB" id="A0A2M4BXK6"/>
<dbReference type="GO" id="GO:0003743">
    <property type="term" value="F:translation initiation factor activity"/>
    <property type="evidence" value="ECO:0007669"/>
    <property type="project" value="UniProtKB-KW"/>
</dbReference>
<keyword evidence="2" id="KW-0648">Protein biosynthesis</keyword>
<accession>A0A2M4BXK6</accession>
<feature type="compositionally biased region" description="Basic and acidic residues" evidence="1">
    <location>
        <begin position="132"/>
        <end position="158"/>
    </location>
</feature>
<feature type="compositionally biased region" description="Polar residues" evidence="1">
    <location>
        <begin position="159"/>
        <end position="169"/>
    </location>
</feature>
<organism evidence="2">
    <name type="scientific">Anopheles marajoara</name>
    <dbReference type="NCBI Taxonomy" id="58244"/>
    <lineage>
        <taxon>Eukaryota</taxon>
        <taxon>Metazoa</taxon>
        <taxon>Ecdysozoa</taxon>
        <taxon>Arthropoda</taxon>
        <taxon>Hexapoda</taxon>
        <taxon>Insecta</taxon>
        <taxon>Pterygota</taxon>
        <taxon>Neoptera</taxon>
        <taxon>Endopterygota</taxon>
        <taxon>Diptera</taxon>
        <taxon>Nematocera</taxon>
        <taxon>Culicoidea</taxon>
        <taxon>Culicidae</taxon>
        <taxon>Anophelinae</taxon>
        <taxon>Anopheles</taxon>
    </lineage>
</organism>
<dbReference type="Pfam" id="PF08524">
    <property type="entry name" value="rRNA_processing"/>
    <property type="match status" value="1"/>
</dbReference>
<dbReference type="EMBL" id="GGFJ01008659">
    <property type="protein sequence ID" value="MBW57800.1"/>
    <property type="molecule type" value="Transcribed_RNA"/>
</dbReference>
<feature type="region of interest" description="Disordered" evidence="1">
    <location>
        <begin position="1"/>
        <end position="176"/>
    </location>
</feature>
<name>A0A2M4BXK6_9DIPT</name>
<feature type="compositionally biased region" description="Basic residues" evidence="1">
    <location>
        <begin position="218"/>
        <end position="229"/>
    </location>
</feature>
<feature type="compositionally biased region" description="Basic and acidic residues" evidence="1">
    <location>
        <begin position="196"/>
        <end position="217"/>
    </location>
</feature>
<sequence>MKSNNDRPQGKNGPPGRNKGGQKSGKPWQGKGKSFFRDVPEGERKSFRSRGDEANAGSGSKRGGVPGVRRNSHFFKQKPNAYQHRSGGHGVNQHGKGHNKHFSKTTPNGRTKEGGRNQPFNGNKKPQNTQQRSRDDRPGGGRGNRKEGHRPTEHRSERSASSTLQQPTGAEQLFSCKPEKLHYCLAPERLEAQAHASKHFERLEREKEFQRRKEERKRNHQLMTKKTRKGQPVMQGRMELLFEKIQKSMGSA</sequence>